<name>A0AAD4I3T5_9PEZI</name>
<feature type="chain" id="PRO_5041945279" description="alpha-galactosidase" evidence="3">
    <location>
        <begin position="20"/>
        <end position="381"/>
    </location>
</feature>
<evidence type="ECO:0000259" key="4">
    <source>
        <dbReference type="Pfam" id="PF03537"/>
    </source>
</evidence>
<dbReference type="InterPro" id="IPR013785">
    <property type="entry name" value="Aldolase_TIM"/>
</dbReference>
<dbReference type="AlphaFoldDB" id="A0AAD4I3T5"/>
<organism evidence="5 6">
    <name type="scientific">Staphylotrichum longicolle</name>
    <dbReference type="NCBI Taxonomy" id="669026"/>
    <lineage>
        <taxon>Eukaryota</taxon>
        <taxon>Fungi</taxon>
        <taxon>Dikarya</taxon>
        <taxon>Ascomycota</taxon>
        <taxon>Pezizomycotina</taxon>
        <taxon>Sordariomycetes</taxon>
        <taxon>Sordariomycetidae</taxon>
        <taxon>Sordariales</taxon>
        <taxon>Chaetomiaceae</taxon>
        <taxon>Staphylotrichum</taxon>
    </lineage>
</organism>
<dbReference type="PANTHER" id="PTHR35273">
    <property type="entry name" value="ALPHA-1,4 POLYGALACTOSAMINIDASE, PUTATIVE (AFU_ORTHOLOGUE AFUA_3G07890)-RELATED"/>
    <property type="match status" value="1"/>
</dbReference>
<comment type="caution">
    <text evidence="5">The sequence shown here is derived from an EMBL/GenBank/DDBJ whole genome shotgun (WGS) entry which is preliminary data.</text>
</comment>
<dbReference type="InterPro" id="IPR017853">
    <property type="entry name" value="GH"/>
</dbReference>
<keyword evidence="3" id="KW-0732">Signal</keyword>
<dbReference type="PANTHER" id="PTHR35273:SF2">
    <property type="entry name" value="ALPHA-GALACTOSIDASE"/>
    <property type="match status" value="1"/>
</dbReference>
<dbReference type="SUPFAM" id="SSF51445">
    <property type="entry name" value="(Trans)glycosidases"/>
    <property type="match status" value="1"/>
</dbReference>
<dbReference type="InterPro" id="IPR004352">
    <property type="entry name" value="GH114_TIM-barrel"/>
</dbReference>
<dbReference type="GO" id="GO:0004557">
    <property type="term" value="F:alpha-galactosidase activity"/>
    <property type="evidence" value="ECO:0007669"/>
    <property type="project" value="UniProtKB-EC"/>
</dbReference>
<evidence type="ECO:0000256" key="3">
    <source>
        <dbReference type="SAM" id="SignalP"/>
    </source>
</evidence>
<evidence type="ECO:0000313" key="5">
    <source>
        <dbReference type="EMBL" id="KAG7293956.1"/>
    </source>
</evidence>
<gene>
    <name evidence="5" type="ORF">NEMBOFW57_004017</name>
</gene>
<dbReference type="EMBL" id="JAHCVI010000001">
    <property type="protein sequence ID" value="KAG7293956.1"/>
    <property type="molecule type" value="Genomic_DNA"/>
</dbReference>
<evidence type="ECO:0000256" key="2">
    <source>
        <dbReference type="ARBA" id="ARBA00012755"/>
    </source>
</evidence>
<accession>A0AAD4I3T5</accession>
<evidence type="ECO:0000256" key="1">
    <source>
        <dbReference type="ARBA" id="ARBA00001255"/>
    </source>
</evidence>
<evidence type="ECO:0000313" key="6">
    <source>
        <dbReference type="Proteomes" id="UP001197093"/>
    </source>
</evidence>
<dbReference type="EC" id="3.2.1.22" evidence="2"/>
<reference evidence="5" key="1">
    <citation type="submission" date="2023-02" db="EMBL/GenBank/DDBJ databases">
        <authorList>
            <person name="Palmer J.M."/>
        </authorList>
    </citation>
    <scope>NUCLEOTIDE SEQUENCE</scope>
    <source>
        <strain evidence="5">FW57</strain>
    </source>
</reference>
<comment type="catalytic activity">
    <reaction evidence="1">
        <text>Hydrolysis of terminal, non-reducing alpha-D-galactose residues in alpha-D-galactosides, including galactose oligosaccharides, galactomannans and galactolipids.</text>
        <dbReference type="EC" id="3.2.1.22"/>
    </reaction>
</comment>
<dbReference type="Pfam" id="PF03537">
    <property type="entry name" value="Glyco_hydro_114"/>
    <property type="match status" value="1"/>
</dbReference>
<feature type="domain" description="Glycoside-hydrolase family GH114 TIM-barrel" evidence="4">
    <location>
        <begin position="32"/>
        <end position="295"/>
    </location>
</feature>
<protein>
    <recommendedName>
        <fullName evidence="2">alpha-galactosidase</fullName>
        <ecNumber evidence="2">3.2.1.22</ecNumber>
    </recommendedName>
</protein>
<dbReference type="Gene3D" id="3.20.20.70">
    <property type="entry name" value="Aldolase class I"/>
    <property type="match status" value="1"/>
</dbReference>
<proteinExistence type="predicted"/>
<dbReference type="Proteomes" id="UP001197093">
    <property type="component" value="Unassembled WGS sequence"/>
</dbReference>
<feature type="signal peptide" evidence="3">
    <location>
        <begin position="1"/>
        <end position="19"/>
    </location>
</feature>
<keyword evidence="6" id="KW-1185">Reference proteome</keyword>
<sequence>MKRTASLFAAGLSIQQALAQVNVPPAFEVGVKWQIIIQNTIDIKAPLQPSDAVVWDLDLYHVARNPGIVEYLRTNVPNAILVCYFNAGLAQESDCDYDSRWRNSGLLGNVYDPDEPEFSDERWINIKNQTARDWIKRRITLANDLGCDAVDPDNIDGYLNDEDGANGTGWNLAEADYVAFVTDMAAHAHALTTKRGFTLLIGQKNAPELVGPVGGLLDFAVLEDCKTLNDDEDFTFCRDFQPYVAAGKPVFSIEYPSTLGNAETGACSATGASDAQYAASCDTSQGNAGFSTALKIQGGVGELNGCTQYCSGEAPGTGVVVTATDPELDGSPCPPEASIRILPTVFSFFEVGIPLRATLRTEFGIKEPKQPADKEAETWSH</sequence>